<name>A0A1A8JJE3_NOTKU</name>
<feature type="region of interest" description="Disordered" evidence="1">
    <location>
        <begin position="1"/>
        <end position="54"/>
    </location>
</feature>
<gene>
    <name evidence="2" type="primary">Nfu_g_1_018015</name>
</gene>
<evidence type="ECO:0000313" key="2">
    <source>
        <dbReference type="EMBL" id="SBR20234.1"/>
    </source>
</evidence>
<sequence length="54" mass="6185">NHQEVKHDHISAGCPQQSHKNPSEVQSYFRGRYITSMSSRGDEPTSNRQVSQKE</sequence>
<evidence type="ECO:0000256" key="1">
    <source>
        <dbReference type="SAM" id="MobiDB-lite"/>
    </source>
</evidence>
<proteinExistence type="predicted"/>
<feature type="non-terminal residue" evidence="2">
    <location>
        <position position="54"/>
    </location>
</feature>
<dbReference type="EMBL" id="HAEE01000218">
    <property type="protein sequence ID" value="SBR20234.1"/>
    <property type="molecule type" value="Transcribed_RNA"/>
</dbReference>
<feature type="compositionally biased region" description="Basic and acidic residues" evidence="1">
    <location>
        <begin position="40"/>
        <end position="54"/>
    </location>
</feature>
<dbReference type="AlphaFoldDB" id="A0A1A8JJE3"/>
<feature type="compositionally biased region" description="Polar residues" evidence="1">
    <location>
        <begin position="14"/>
        <end position="26"/>
    </location>
</feature>
<feature type="non-terminal residue" evidence="2">
    <location>
        <position position="1"/>
    </location>
</feature>
<reference evidence="2" key="2">
    <citation type="submission" date="2016-06" db="EMBL/GenBank/DDBJ databases">
        <title>The genome of a short-lived fish provides insights into sex chromosome evolution and the genetic control of aging.</title>
        <authorList>
            <person name="Reichwald K."/>
            <person name="Felder M."/>
            <person name="Petzold A."/>
            <person name="Koch P."/>
            <person name="Groth M."/>
            <person name="Platzer M."/>
        </authorList>
    </citation>
    <scope>NUCLEOTIDE SEQUENCE</scope>
    <source>
        <tissue evidence="2">Brain</tissue>
    </source>
</reference>
<accession>A0A1A8JJE3</accession>
<organism evidence="2">
    <name type="scientific">Nothobranchius kuhntae</name>
    <name type="common">Beira killifish</name>
    <dbReference type="NCBI Taxonomy" id="321403"/>
    <lineage>
        <taxon>Eukaryota</taxon>
        <taxon>Metazoa</taxon>
        <taxon>Chordata</taxon>
        <taxon>Craniata</taxon>
        <taxon>Vertebrata</taxon>
        <taxon>Euteleostomi</taxon>
        <taxon>Actinopterygii</taxon>
        <taxon>Neopterygii</taxon>
        <taxon>Teleostei</taxon>
        <taxon>Neoteleostei</taxon>
        <taxon>Acanthomorphata</taxon>
        <taxon>Ovalentaria</taxon>
        <taxon>Atherinomorphae</taxon>
        <taxon>Cyprinodontiformes</taxon>
        <taxon>Nothobranchiidae</taxon>
        <taxon>Nothobranchius</taxon>
    </lineage>
</organism>
<feature type="compositionally biased region" description="Basic and acidic residues" evidence="1">
    <location>
        <begin position="1"/>
        <end position="10"/>
    </location>
</feature>
<protein>
    <submittedName>
        <fullName evidence="2">Uncharacterized protein</fullName>
    </submittedName>
</protein>
<reference evidence="2" key="1">
    <citation type="submission" date="2016-05" db="EMBL/GenBank/DDBJ databases">
        <authorList>
            <person name="Lavstsen T."/>
            <person name="Jespersen J.S."/>
        </authorList>
    </citation>
    <scope>NUCLEOTIDE SEQUENCE</scope>
    <source>
        <tissue evidence="2">Brain</tissue>
    </source>
</reference>